<reference evidence="11 12" key="1">
    <citation type="submission" date="2019-06" db="EMBL/GenBank/DDBJ databases">
        <title>Draft Genome Sequence of Candidatus Phytoplasma pini-Related Strain MDPP: A Resource for Comparative Genomics of Gymnosperm-infecting Phytoplasmas.</title>
        <authorList>
            <person name="Cai W."/>
            <person name="Costanzo S."/>
            <person name="Shao J."/>
            <person name="Zhao Y."/>
            <person name="Davis R."/>
        </authorList>
    </citation>
    <scope>NUCLEOTIDE SEQUENCE [LARGE SCALE GENOMIC DNA]</scope>
    <source>
        <strain evidence="11 12">MDPP</strain>
    </source>
</reference>
<dbReference type="GO" id="GO:0015934">
    <property type="term" value="C:large ribosomal subunit"/>
    <property type="evidence" value="ECO:0007669"/>
    <property type="project" value="InterPro"/>
</dbReference>
<keyword evidence="7 9" id="KW-0687">Ribonucleoprotein</keyword>
<dbReference type="FunFam" id="3.40.50.790:FF:000001">
    <property type="entry name" value="50S ribosomal protein L1"/>
    <property type="match status" value="1"/>
</dbReference>
<dbReference type="InterPro" id="IPR023674">
    <property type="entry name" value="Ribosomal_uL1-like"/>
</dbReference>
<sequence>MFYRNFDYMKRSKKYLSVSKYIDFKKLYKVVEAIELIKQTRVTKFEPTVECNLSLKLDPKKVEQNLRGVLFLPYGSGKKSKILVLTKGLKAKQAEEAGADFVGEDELIDKIYKGWLEFDVLIATPDMMPSVSKLGRILGPKGLMPNPKVGTMTDNVVQAITDIQKGCVEYRVDKTGNIHTILGKYSFDKEKLIENLIYIYKHFVSVQPKIVKNNFFKSMTISNTMAPGIKIDFLSI</sequence>
<evidence type="ECO:0000256" key="1">
    <source>
        <dbReference type="ARBA" id="ARBA00010531"/>
    </source>
</evidence>
<evidence type="ECO:0000256" key="4">
    <source>
        <dbReference type="ARBA" id="ARBA00022845"/>
    </source>
</evidence>
<dbReference type="GO" id="GO:0003735">
    <property type="term" value="F:structural constituent of ribosome"/>
    <property type="evidence" value="ECO:0007669"/>
    <property type="project" value="InterPro"/>
</dbReference>
<dbReference type="CDD" id="cd00403">
    <property type="entry name" value="Ribosomal_L1"/>
    <property type="match status" value="1"/>
</dbReference>
<dbReference type="GO" id="GO:0006417">
    <property type="term" value="P:regulation of translation"/>
    <property type="evidence" value="ECO:0007669"/>
    <property type="project" value="UniProtKB-KW"/>
</dbReference>
<evidence type="ECO:0000313" key="12">
    <source>
        <dbReference type="Proteomes" id="UP000320078"/>
    </source>
</evidence>
<dbReference type="Gene3D" id="3.40.50.790">
    <property type="match status" value="1"/>
</dbReference>
<evidence type="ECO:0000256" key="8">
    <source>
        <dbReference type="ARBA" id="ARBA00035241"/>
    </source>
</evidence>
<dbReference type="InterPro" id="IPR002143">
    <property type="entry name" value="Ribosomal_uL1"/>
</dbReference>
<dbReference type="Pfam" id="PF00687">
    <property type="entry name" value="Ribosomal_L1"/>
    <property type="match status" value="1"/>
</dbReference>
<keyword evidence="9" id="KW-0820">tRNA-binding</keyword>
<dbReference type="InterPro" id="IPR023673">
    <property type="entry name" value="Ribosomal_uL1_CS"/>
</dbReference>
<evidence type="ECO:0000256" key="10">
    <source>
        <dbReference type="RuleBase" id="RU000659"/>
    </source>
</evidence>
<dbReference type="NCBIfam" id="TIGR01169">
    <property type="entry name" value="rplA_bact"/>
    <property type="match status" value="1"/>
</dbReference>
<dbReference type="AlphaFoldDB" id="A0A559KJM8"/>
<evidence type="ECO:0000256" key="9">
    <source>
        <dbReference type="HAMAP-Rule" id="MF_01318"/>
    </source>
</evidence>
<dbReference type="GO" id="GO:0000049">
    <property type="term" value="F:tRNA binding"/>
    <property type="evidence" value="ECO:0007669"/>
    <property type="project" value="UniProtKB-KW"/>
</dbReference>
<dbReference type="InterPro" id="IPR028364">
    <property type="entry name" value="Ribosomal_uL1/biogenesis"/>
</dbReference>
<protein>
    <recommendedName>
        <fullName evidence="8 9">Large ribosomal subunit protein uL1</fullName>
    </recommendedName>
</protein>
<dbReference type="GO" id="GO:0006412">
    <property type="term" value="P:translation"/>
    <property type="evidence" value="ECO:0007669"/>
    <property type="project" value="UniProtKB-UniRule"/>
</dbReference>
<proteinExistence type="inferred from homology"/>
<comment type="similarity">
    <text evidence="1 9 10">Belongs to the universal ribosomal protein uL1 family.</text>
</comment>
<dbReference type="Proteomes" id="UP000320078">
    <property type="component" value="Unassembled WGS sequence"/>
</dbReference>
<comment type="subunit">
    <text evidence="9">Part of the 50S ribosomal subunit.</text>
</comment>
<evidence type="ECO:0000256" key="7">
    <source>
        <dbReference type="ARBA" id="ARBA00023274"/>
    </source>
</evidence>
<keyword evidence="12" id="KW-1185">Reference proteome</keyword>
<dbReference type="PANTHER" id="PTHR36427:SF3">
    <property type="entry name" value="LARGE RIBOSOMAL SUBUNIT PROTEIN UL1M"/>
    <property type="match status" value="1"/>
</dbReference>
<comment type="function">
    <text evidence="9">Binds directly to 23S rRNA. The L1 stalk is quite mobile in the ribosome, and is involved in E site tRNA release.</text>
</comment>
<accession>A0A559KJM8</accession>
<dbReference type="HAMAP" id="MF_01318_B">
    <property type="entry name" value="Ribosomal_uL1_B"/>
    <property type="match status" value="1"/>
</dbReference>
<dbReference type="GO" id="GO:0019843">
    <property type="term" value="F:rRNA binding"/>
    <property type="evidence" value="ECO:0007669"/>
    <property type="project" value="UniProtKB-UniRule"/>
</dbReference>
<comment type="function">
    <text evidence="9">Protein L1 is also a translational repressor protein, it controls the translation of the L11 operon by binding to its mRNA.</text>
</comment>
<dbReference type="PROSITE" id="PS01199">
    <property type="entry name" value="RIBOSOMAL_L1"/>
    <property type="match status" value="1"/>
</dbReference>
<evidence type="ECO:0000256" key="3">
    <source>
        <dbReference type="ARBA" id="ARBA00022730"/>
    </source>
</evidence>
<dbReference type="EMBL" id="VIAE01000003">
    <property type="protein sequence ID" value="TVY12298.1"/>
    <property type="molecule type" value="Genomic_DNA"/>
</dbReference>
<keyword evidence="2 9" id="KW-0678">Repressor</keyword>
<evidence type="ECO:0000256" key="2">
    <source>
        <dbReference type="ARBA" id="ARBA00022491"/>
    </source>
</evidence>
<organism evidence="11 12">
    <name type="scientific">Candidatus Phytoplasma pini</name>
    <dbReference type="NCBI Taxonomy" id="267362"/>
    <lineage>
        <taxon>Bacteria</taxon>
        <taxon>Bacillati</taxon>
        <taxon>Mycoplasmatota</taxon>
        <taxon>Mollicutes</taxon>
        <taxon>Acholeplasmatales</taxon>
        <taxon>Acholeplasmataceae</taxon>
        <taxon>Candidatus Phytoplasma</taxon>
    </lineage>
</organism>
<keyword evidence="6 9" id="KW-0689">Ribosomal protein</keyword>
<evidence type="ECO:0000313" key="11">
    <source>
        <dbReference type="EMBL" id="TVY12298.1"/>
    </source>
</evidence>
<keyword evidence="4 9" id="KW-0810">Translation regulation</keyword>
<keyword evidence="5 9" id="KW-0694">RNA-binding</keyword>
<dbReference type="Gene3D" id="3.30.190.20">
    <property type="match status" value="1"/>
</dbReference>
<comment type="caution">
    <text evidence="11">The sequence shown here is derived from an EMBL/GenBank/DDBJ whole genome shotgun (WGS) entry which is preliminary data.</text>
</comment>
<dbReference type="PIRSF" id="PIRSF002155">
    <property type="entry name" value="Ribosomal_L1"/>
    <property type="match status" value="1"/>
</dbReference>
<dbReference type="PANTHER" id="PTHR36427">
    <property type="entry name" value="54S RIBOSOMAL PROTEIN L1, MITOCHONDRIAL"/>
    <property type="match status" value="1"/>
</dbReference>
<evidence type="ECO:0000256" key="5">
    <source>
        <dbReference type="ARBA" id="ARBA00022884"/>
    </source>
</evidence>
<gene>
    <name evidence="9 11" type="primary">rplA</name>
    <name evidence="11" type="ORF">MDPP_00178</name>
</gene>
<keyword evidence="3 9" id="KW-0699">rRNA-binding</keyword>
<dbReference type="InterPro" id="IPR016095">
    <property type="entry name" value="Ribosomal_uL1_3-a/b-sand"/>
</dbReference>
<dbReference type="SUPFAM" id="SSF56808">
    <property type="entry name" value="Ribosomal protein L1"/>
    <property type="match status" value="1"/>
</dbReference>
<dbReference type="InterPro" id="IPR005878">
    <property type="entry name" value="Ribosom_uL1_bac-type"/>
</dbReference>
<evidence type="ECO:0000256" key="6">
    <source>
        <dbReference type="ARBA" id="ARBA00022980"/>
    </source>
</evidence>
<name>A0A559KJM8_9MOLU</name>